<dbReference type="KEGG" id="cvn:111116644"/>
<dbReference type="GeneID" id="111116644"/>
<sequence length="156" mass="18025">MASYSPVLRDHTFIPLRSSHRRQQRNAGENGLLMTNKNNQNPNQWLCFCPHDINCACGTEDAMDSGILPTHDIQQPIQTNNKIWHQNIENKRNKDYEQTNINKRELPLKRRVNTDPCSQGISSVLHLSFIRAICEGLDPSHCEAFIRKHILHCEDQ</sequence>
<name>A0A8B8C9B6_CRAVI</name>
<dbReference type="Proteomes" id="UP000694844">
    <property type="component" value="Chromosome 10"/>
</dbReference>
<keyword evidence="1" id="KW-1185">Reference proteome</keyword>
<reference evidence="2" key="1">
    <citation type="submission" date="2025-08" db="UniProtKB">
        <authorList>
            <consortium name="RefSeq"/>
        </authorList>
    </citation>
    <scope>IDENTIFICATION</scope>
    <source>
        <tissue evidence="2">Whole sample</tissue>
    </source>
</reference>
<evidence type="ECO:0000313" key="1">
    <source>
        <dbReference type="Proteomes" id="UP000694844"/>
    </source>
</evidence>
<dbReference type="RefSeq" id="XP_022311356.1">
    <property type="nucleotide sequence ID" value="XM_022455648.1"/>
</dbReference>
<gene>
    <name evidence="2" type="primary">LOC111116644</name>
</gene>
<organism evidence="1 2">
    <name type="scientific">Crassostrea virginica</name>
    <name type="common">Eastern oyster</name>
    <dbReference type="NCBI Taxonomy" id="6565"/>
    <lineage>
        <taxon>Eukaryota</taxon>
        <taxon>Metazoa</taxon>
        <taxon>Spiralia</taxon>
        <taxon>Lophotrochozoa</taxon>
        <taxon>Mollusca</taxon>
        <taxon>Bivalvia</taxon>
        <taxon>Autobranchia</taxon>
        <taxon>Pteriomorphia</taxon>
        <taxon>Ostreida</taxon>
        <taxon>Ostreoidea</taxon>
        <taxon>Ostreidae</taxon>
        <taxon>Crassostrea</taxon>
    </lineage>
</organism>
<dbReference type="AlphaFoldDB" id="A0A8B8C9B6"/>
<evidence type="ECO:0000313" key="2">
    <source>
        <dbReference type="RefSeq" id="XP_022311356.1"/>
    </source>
</evidence>
<proteinExistence type="predicted"/>
<accession>A0A8B8C9B6</accession>
<protein>
    <submittedName>
        <fullName evidence="2">Uncharacterized protein LOC111116644</fullName>
    </submittedName>
</protein>